<organism evidence="1 2">
    <name type="scientific">Trichinella spiralis</name>
    <name type="common">Trichina worm</name>
    <dbReference type="NCBI Taxonomy" id="6334"/>
    <lineage>
        <taxon>Eukaryota</taxon>
        <taxon>Metazoa</taxon>
        <taxon>Ecdysozoa</taxon>
        <taxon>Nematoda</taxon>
        <taxon>Enoplea</taxon>
        <taxon>Dorylaimia</taxon>
        <taxon>Trichinellida</taxon>
        <taxon>Trichinellidae</taxon>
        <taxon>Trichinella</taxon>
    </lineage>
</organism>
<protein>
    <submittedName>
        <fullName evidence="1">Uncharacterized protein</fullName>
    </submittedName>
</protein>
<dbReference type="AlphaFoldDB" id="A0A0V0Z2P1"/>
<accession>A0A0V0Z2P1</accession>
<evidence type="ECO:0000313" key="1">
    <source>
        <dbReference type="EMBL" id="KRY06726.1"/>
    </source>
</evidence>
<evidence type="ECO:0000313" key="2">
    <source>
        <dbReference type="Proteomes" id="UP000054776"/>
    </source>
</evidence>
<name>A0A0V0Z2P1_TRISP</name>
<comment type="caution">
    <text evidence="1">The sequence shown here is derived from an EMBL/GenBank/DDBJ whole genome shotgun (WGS) entry which is preliminary data.</text>
</comment>
<dbReference type="Proteomes" id="UP000054776">
    <property type="component" value="Unassembled WGS sequence"/>
</dbReference>
<reference evidence="1 2" key="1">
    <citation type="submission" date="2015-01" db="EMBL/GenBank/DDBJ databases">
        <title>Evolution of Trichinella species and genotypes.</title>
        <authorList>
            <person name="Korhonen P.K."/>
            <person name="Edoardo P."/>
            <person name="Giuseppe L.R."/>
            <person name="Gasser R.B."/>
        </authorList>
    </citation>
    <scope>NUCLEOTIDE SEQUENCE [LARGE SCALE GENOMIC DNA]</scope>
    <source>
        <strain evidence="1">ISS3</strain>
    </source>
</reference>
<sequence>MAELADEPRGSNSLSSRRLRVSELVGVSQYFTNALDVMHLFLYKSTASSTSM</sequence>
<proteinExistence type="predicted"/>
<dbReference type="InParanoid" id="A0A0V0Z2P1"/>
<gene>
    <name evidence="1" type="ORF">T01_4528</name>
</gene>
<keyword evidence="2" id="KW-1185">Reference proteome</keyword>
<dbReference type="EMBL" id="JYDH01003011">
    <property type="protein sequence ID" value="KRY06726.1"/>
    <property type="molecule type" value="Genomic_DNA"/>
</dbReference>